<organism evidence="1 2">
    <name type="scientific">Litchfieldia luteola</name>
    <dbReference type="NCBI Taxonomy" id="682179"/>
    <lineage>
        <taxon>Bacteria</taxon>
        <taxon>Bacillati</taxon>
        <taxon>Bacillota</taxon>
        <taxon>Bacilli</taxon>
        <taxon>Bacillales</taxon>
        <taxon>Bacillaceae</taxon>
        <taxon>Litchfieldia</taxon>
    </lineage>
</organism>
<keyword evidence="2" id="KW-1185">Reference proteome</keyword>
<name>A0ABR9QPR1_9BACI</name>
<evidence type="ECO:0000313" key="1">
    <source>
        <dbReference type="EMBL" id="MBE4910169.1"/>
    </source>
</evidence>
<protein>
    <submittedName>
        <fullName evidence="1">Uncharacterized protein</fullName>
    </submittedName>
</protein>
<dbReference type="RefSeq" id="WP_193539430.1">
    <property type="nucleotide sequence ID" value="NZ_JADCLJ010000024.1"/>
</dbReference>
<proteinExistence type="predicted"/>
<dbReference type="EMBL" id="JADCLJ010000024">
    <property type="protein sequence ID" value="MBE4910169.1"/>
    <property type="molecule type" value="Genomic_DNA"/>
</dbReference>
<comment type="caution">
    <text evidence="1">The sequence shown here is derived from an EMBL/GenBank/DDBJ whole genome shotgun (WGS) entry which is preliminary data.</text>
</comment>
<dbReference type="Proteomes" id="UP001516662">
    <property type="component" value="Unassembled WGS sequence"/>
</dbReference>
<sequence>MYRCMLNDEEAIIRLGAKLEKEEMDRTYLYNRVMEYKDVLENLSEDTSIAILDYSFGIIVVDVILSEIPIITVEHIIKKEMVFD</sequence>
<evidence type="ECO:0000313" key="2">
    <source>
        <dbReference type="Proteomes" id="UP001516662"/>
    </source>
</evidence>
<gene>
    <name evidence="1" type="ORF">IMZ08_19200</name>
</gene>
<reference evidence="1 2" key="1">
    <citation type="submission" date="2020-10" db="EMBL/GenBank/DDBJ databases">
        <title>Bacillus sp. HD4P25, an endophyte from a halophyte.</title>
        <authorList>
            <person name="Sun J.-Q."/>
        </authorList>
    </citation>
    <scope>NUCLEOTIDE SEQUENCE [LARGE SCALE GENOMIC DNA]</scope>
    <source>
        <strain evidence="1 2">YIM 93174</strain>
    </source>
</reference>
<accession>A0ABR9QPR1</accession>